<keyword evidence="3" id="KW-0732">Signal</keyword>
<proteinExistence type="predicted"/>
<sequence length="633" mass="71317">MKNGLRTAQLICLCPFKVIRKFRPMWLKSGIQNSFNALNSLSRSRKLIVGILVLLALVYYLGPSIFGLGQGQKNYAVTGCIDEKVQAFYTASLNYDAIINHNPPLPDETVYPAYTGNGYIAAAFGTENGLFVRLNRALSLPVKFYPVVGINVEHKDIKDAFVLDLKSGIAHRMQALKQSWHCVQMESELFAHRSRPSVLVQDIHISNPTVDSVIIEFDQVGASGWTGAETKTYSVKDYQQQTLTYRVTTGVIKIPNADAVVGAVIATIASPTSVVVKANSNYKQHIVTIVKYTKPLNKESVQSTVQDLVEKVKSDLTEVMNINARMLKREHTKVWGKLWETGFSISKSKASDAHNGDKINTTIYYVLCNVPAPLHDLTTSKQQRNEILKVLYYPDKCYSEHSTLKADTLWMDVVDEDHIARVVTTWMITLEKHSCSFMVQAGAEGVLQAMVMSFGALKFKDHHLELAVHPKELHRDISFRRINYGNNTHVNISVIVGEDNKANIYVALDRNDKPYYGCDAGCVDAPVSLSKNWQRFPVKLTDPLTSILYITADKQHMTDLKHIIHVTTIEEAPAHEHHVIALHKHGHHFGGLPTLFWVSIAFLILIFHLFLFKLIYNEYCQGQERYARSKYSL</sequence>
<keyword evidence="5 7" id="KW-0472">Membrane</keyword>
<dbReference type="EMBL" id="JAZGQO010000002">
    <property type="protein sequence ID" value="KAK6191702.1"/>
    <property type="molecule type" value="Genomic_DNA"/>
</dbReference>
<evidence type="ECO:0000313" key="8">
    <source>
        <dbReference type="EMBL" id="KAK6191702.1"/>
    </source>
</evidence>
<keyword evidence="6" id="KW-0325">Glycoprotein</keyword>
<dbReference type="AlphaFoldDB" id="A0AAN8Q8H4"/>
<keyword evidence="4 7" id="KW-1133">Transmembrane helix</keyword>
<evidence type="ECO:0000256" key="6">
    <source>
        <dbReference type="ARBA" id="ARBA00023180"/>
    </source>
</evidence>
<dbReference type="Pfam" id="PF10222">
    <property type="entry name" value="DUF2152"/>
    <property type="match status" value="1"/>
</dbReference>
<keyword evidence="2 7" id="KW-0812">Transmembrane</keyword>
<reference evidence="8 9" key="1">
    <citation type="submission" date="2024-01" db="EMBL/GenBank/DDBJ databases">
        <title>The genome of the rayed Mediterranean limpet Patella caerulea (Linnaeus, 1758).</title>
        <authorList>
            <person name="Anh-Thu Weber A."/>
            <person name="Halstead-Nussloch G."/>
        </authorList>
    </citation>
    <scope>NUCLEOTIDE SEQUENCE [LARGE SCALE GENOMIC DNA]</scope>
    <source>
        <strain evidence="8">AATW-2023a</strain>
        <tissue evidence="8">Whole specimen</tissue>
    </source>
</reference>
<accession>A0AAN8Q8H4</accession>
<evidence type="ECO:0000256" key="1">
    <source>
        <dbReference type="ARBA" id="ARBA00004479"/>
    </source>
</evidence>
<evidence type="ECO:0000256" key="7">
    <source>
        <dbReference type="SAM" id="Phobius"/>
    </source>
</evidence>
<evidence type="ECO:0000256" key="2">
    <source>
        <dbReference type="ARBA" id="ARBA00022692"/>
    </source>
</evidence>
<keyword evidence="9" id="KW-1185">Reference proteome</keyword>
<gene>
    <name evidence="8" type="ORF">SNE40_003319</name>
</gene>
<dbReference type="GO" id="GO:0016020">
    <property type="term" value="C:membrane"/>
    <property type="evidence" value="ECO:0007669"/>
    <property type="project" value="UniProtKB-SubCell"/>
</dbReference>
<dbReference type="PANTHER" id="PTHR31386">
    <property type="entry name" value="UNCHARACTERIZED PROTEIN KIAA2013"/>
    <property type="match status" value="1"/>
</dbReference>
<dbReference type="Proteomes" id="UP001347796">
    <property type="component" value="Unassembled WGS sequence"/>
</dbReference>
<evidence type="ECO:0000256" key="4">
    <source>
        <dbReference type="ARBA" id="ARBA00022989"/>
    </source>
</evidence>
<comment type="subcellular location">
    <subcellularLocation>
        <location evidence="1">Membrane</location>
        <topology evidence="1">Single-pass type I membrane protein</topology>
    </subcellularLocation>
</comment>
<evidence type="ECO:0000313" key="9">
    <source>
        <dbReference type="Proteomes" id="UP001347796"/>
    </source>
</evidence>
<feature type="transmembrane region" description="Helical" evidence="7">
    <location>
        <begin position="47"/>
        <end position="68"/>
    </location>
</feature>
<organism evidence="8 9">
    <name type="scientific">Patella caerulea</name>
    <name type="common">Rayed Mediterranean limpet</name>
    <dbReference type="NCBI Taxonomy" id="87958"/>
    <lineage>
        <taxon>Eukaryota</taxon>
        <taxon>Metazoa</taxon>
        <taxon>Spiralia</taxon>
        <taxon>Lophotrochozoa</taxon>
        <taxon>Mollusca</taxon>
        <taxon>Gastropoda</taxon>
        <taxon>Patellogastropoda</taxon>
        <taxon>Patelloidea</taxon>
        <taxon>Patellidae</taxon>
        <taxon>Patella</taxon>
    </lineage>
</organism>
<feature type="transmembrane region" description="Helical" evidence="7">
    <location>
        <begin position="595"/>
        <end position="616"/>
    </location>
</feature>
<name>A0AAN8Q8H4_PATCE</name>
<protein>
    <submittedName>
        <fullName evidence="8">Uncharacterized protein</fullName>
    </submittedName>
</protein>
<dbReference type="InterPro" id="IPR018795">
    <property type="entry name" value="K2013-like"/>
</dbReference>
<comment type="caution">
    <text evidence="8">The sequence shown here is derived from an EMBL/GenBank/DDBJ whole genome shotgun (WGS) entry which is preliminary data.</text>
</comment>
<dbReference type="PANTHER" id="PTHR31386:SF2">
    <property type="entry name" value="SIMILAR TO RIKEN CDNA 2510039O18"/>
    <property type="match status" value="1"/>
</dbReference>
<evidence type="ECO:0000256" key="3">
    <source>
        <dbReference type="ARBA" id="ARBA00022729"/>
    </source>
</evidence>
<evidence type="ECO:0000256" key="5">
    <source>
        <dbReference type="ARBA" id="ARBA00023136"/>
    </source>
</evidence>